<name>A0A1T3CHN6_9HYPO</name>
<organism evidence="1 2">
    <name type="scientific">Trichoderma guizhouense</name>
    <dbReference type="NCBI Taxonomy" id="1491466"/>
    <lineage>
        <taxon>Eukaryota</taxon>
        <taxon>Fungi</taxon>
        <taxon>Dikarya</taxon>
        <taxon>Ascomycota</taxon>
        <taxon>Pezizomycotina</taxon>
        <taxon>Sordariomycetes</taxon>
        <taxon>Hypocreomycetidae</taxon>
        <taxon>Hypocreales</taxon>
        <taxon>Hypocreaceae</taxon>
        <taxon>Trichoderma</taxon>
    </lineage>
</organism>
<accession>A0A1T3CHN6</accession>
<keyword evidence="2" id="KW-1185">Reference proteome</keyword>
<comment type="caution">
    <text evidence="1">The sequence shown here is derived from an EMBL/GenBank/DDBJ whole genome shotgun (WGS) entry which is preliminary data.</text>
</comment>
<gene>
    <name evidence="1" type="ORF">A0O28_0006990</name>
</gene>
<dbReference type="EMBL" id="LVVK01000017">
    <property type="protein sequence ID" value="OPB40619.1"/>
    <property type="molecule type" value="Genomic_DNA"/>
</dbReference>
<dbReference type="AlphaFoldDB" id="A0A1T3CHN6"/>
<reference evidence="1 2" key="1">
    <citation type="submission" date="2016-04" db="EMBL/GenBank/DDBJ databases">
        <title>Multiple horizontal gene transfer events from other fungi enriched the ability of the initially mycotrophic fungus Trichoderma (Ascomycota) to feed on dead plant biomass.</title>
        <authorList>
            <person name="Atanasova L."/>
            <person name="Chenthamara K."/>
            <person name="Zhang J."/>
            <person name="Grujic M."/>
            <person name="Henrissat B."/>
            <person name="Kuo A."/>
            <person name="Aertz A."/>
            <person name="Salamov A."/>
            <person name="Lipzen A."/>
            <person name="Labutti K."/>
            <person name="Barry K."/>
            <person name="Miao Y."/>
            <person name="Rahimi M.J."/>
            <person name="Shen Q."/>
            <person name="Grigoriev I.V."/>
            <person name="Kubicek C.P."/>
            <person name="Druzhinina I.S."/>
        </authorList>
    </citation>
    <scope>NUCLEOTIDE SEQUENCE [LARGE SCALE GENOMIC DNA]</scope>
    <source>
        <strain evidence="1 2">NJAU 4742</strain>
    </source>
</reference>
<dbReference type="Proteomes" id="UP000191004">
    <property type="component" value="Unassembled WGS sequence"/>
</dbReference>
<protein>
    <submittedName>
        <fullName evidence="1">Uncharacterized protein</fullName>
    </submittedName>
</protein>
<sequence length="98" mass="10844">MKILSLSRLIGNKSALKESTECNYVQVRSISNAHNLTDASSINSFSNSVAREISRTSWQGFAIDTPPGGSNEDDGFDVTLTHDRVFEKNIPIDRQKSK</sequence>
<proteinExistence type="predicted"/>
<evidence type="ECO:0000313" key="2">
    <source>
        <dbReference type="Proteomes" id="UP000191004"/>
    </source>
</evidence>
<evidence type="ECO:0000313" key="1">
    <source>
        <dbReference type="EMBL" id="OPB40619.1"/>
    </source>
</evidence>